<dbReference type="SUPFAM" id="SSF51905">
    <property type="entry name" value="FAD/NAD(P)-binding domain"/>
    <property type="match status" value="1"/>
</dbReference>
<reference evidence="2" key="1">
    <citation type="submission" date="2022-04" db="EMBL/GenBank/DDBJ databases">
        <authorList>
            <person name="Criscuolo A."/>
        </authorList>
    </citation>
    <scope>NUCLEOTIDE SEQUENCE</scope>
    <source>
        <strain evidence="2">CIP111895</strain>
    </source>
</reference>
<sequence>MAEESPDLVKYYASRSYWLESCGENLCPRPKLSEELAVDIAILGSGFTGLWTAYYLLLQDPSLNIAIIEKHITGFGASGRNAGWCSPKFSLTSEVAIERFGEEAAREIHLSMYASVNEIERVIKEEKMNVDWKKAGFIKVSLGNHLLYQFENEMKTYQKLGIEKYYQILNKDDTKDRIRAEGLKGSILTKVSAVLHPGKLARQLARILEERGVKIYEQTEALIFKEGDSSNPPKLVTSEGIVTANIAVVMAGEAYLSQMTQFRRHIIPMYSSMVVTEPLSKAQWASIGWENREAVGSNTLAQDYLQRTADGRILFGLGNAGRYRYASKMKDSFDIHDSVIEWLKQRVIKWFPSVSFNQFTHAWGGPIGVTSDWTPNFQFNQQTRVAKIFGYFGQGVSTANLAGRILTDLIYEKKTSLTDLPMVQHSSAKWVPEPLRWVGARYVQSEIVRLDKRSDLYGIAPKGNTLAERMIRH</sequence>
<dbReference type="Proteomes" id="UP000838308">
    <property type="component" value="Unassembled WGS sequence"/>
</dbReference>
<keyword evidence="2" id="KW-0560">Oxidoreductase</keyword>
<evidence type="ECO:0000259" key="1">
    <source>
        <dbReference type="Pfam" id="PF01266"/>
    </source>
</evidence>
<gene>
    <name evidence="2" type="primary">puuB_3</name>
    <name evidence="2" type="ORF">BACCIP111895_02350</name>
</gene>
<name>A0ABM9ER92_9BACI</name>
<dbReference type="PANTHER" id="PTHR13847">
    <property type="entry name" value="SARCOSINE DEHYDROGENASE-RELATED"/>
    <property type="match status" value="1"/>
</dbReference>
<dbReference type="PANTHER" id="PTHR13847:SF285">
    <property type="entry name" value="FAD DEPENDENT OXIDOREDUCTASE DOMAIN-CONTAINING PROTEIN"/>
    <property type="match status" value="1"/>
</dbReference>
<dbReference type="EMBL" id="CALBWS010000014">
    <property type="protein sequence ID" value="CAH2715166.1"/>
    <property type="molecule type" value="Genomic_DNA"/>
</dbReference>
<dbReference type="Gene3D" id="3.30.9.10">
    <property type="entry name" value="D-Amino Acid Oxidase, subunit A, domain 2"/>
    <property type="match status" value="1"/>
</dbReference>
<dbReference type="InterPro" id="IPR036188">
    <property type="entry name" value="FAD/NAD-bd_sf"/>
</dbReference>
<dbReference type="EC" id="1.4.3.-" evidence="2"/>
<feature type="domain" description="FAD dependent oxidoreductase" evidence="1">
    <location>
        <begin position="39"/>
        <end position="409"/>
    </location>
</feature>
<dbReference type="Pfam" id="PF01266">
    <property type="entry name" value="DAO"/>
    <property type="match status" value="1"/>
</dbReference>
<evidence type="ECO:0000313" key="3">
    <source>
        <dbReference type="Proteomes" id="UP000838308"/>
    </source>
</evidence>
<comment type="caution">
    <text evidence="2">The sequence shown here is derived from an EMBL/GenBank/DDBJ whole genome shotgun (WGS) entry which is preliminary data.</text>
</comment>
<organism evidence="2 3">
    <name type="scientific">Neobacillus rhizosphaerae</name>
    <dbReference type="NCBI Taxonomy" id="2880965"/>
    <lineage>
        <taxon>Bacteria</taxon>
        <taxon>Bacillati</taxon>
        <taxon>Bacillota</taxon>
        <taxon>Bacilli</taxon>
        <taxon>Bacillales</taxon>
        <taxon>Bacillaceae</taxon>
        <taxon>Neobacillus</taxon>
    </lineage>
</organism>
<dbReference type="Gene3D" id="3.50.50.60">
    <property type="entry name" value="FAD/NAD(P)-binding domain"/>
    <property type="match status" value="1"/>
</dbReference>
<proteinExistence type="predicted"/>
<evidence type="ECO:0000313" key="2">
    <source>
        <dbReference type="EMBL" id="CAH2715166.1"/>
    </source>
</evidence>
<dbReference type="InterPro" id="IPR006076">
    <property type="entry name" value="FAD-dep_OxRdtase"/>
</dbReference>
<accession>A0ABM9ER92</accession>
<dbReference type="GO" id="GO:0016491">
    <property type="term" value="F:oxidoreductase activity"/>
    <property type="evidence" value="ECO:0007669"/>
    <property type="project" value="UniProtKB-KW"/>
</dbReference>
<keyword evidence="3" id="KW-1185">Reference proteome</keyword>
<dbReference type="RefSeq" id="WP_248735464.1">
    <property type="nucleotide sequence ID" value="NZ_CALBWS010000014.1"/>
</dbReference>
<protein>
    <submittedName>
        <fullName evidence="2">Gamma-glutamylputrescine oxidoreductase</fullName>
        <ecNumber evidence="2">1.4.3.-</ecNumber>
    </submittedName>
</protein>